<organism evidence="2 3">
    <name type="scientific">Caenorhabditis japonica</name>
    <dbReference type="NCBI Taxonomy" id="281687"/>
    <lineage>
        <taxon>Eukaryota</taxon>
        <taxon>Metazoa</taxon>
        <taxon>Ecdysozoa</taxon>
        <taxon>Nematoda</taxon>
        <taxon>Chromadorea</taxon>
        <taxon>Rhabditida</taxon>
        <taxon>Rhabditina</taxon>
        <taxon>Rhabditomorpha</taxon>
        <taxon>Rhabditoidea</taxon>
        <taxon>Rhabditidae</taxon>
        <taxon>Peloderinae</taxon>
        <taxon>Caenorhabditis</taxon>
    </lineage>
</organism>
<accession>A0A8R1DUG9</accession>
<reference evidence="3" key="1">
    <citation type="submission" date="2010-08" db="EMBL/GenBank/DDBJ databases">
        <authorList>
            <consortium name="Caenorhabditis japonica Sequencing Consortium"/>
            <person name="Wilson R.K."/>
        </authorList>
    </citation>
    <scope>NUCLEOTIDE SEQUENCE [LARGE SCALE GENOMIC DNA]</scope>
    <source>
        <strain evidence="3">DF5081</strain>
    </source>
</reference>
<keyword evidence="1" id="KW-1133">Transmembrane helix</keyword>
<proteinExistence type="predicted"/>
<evidence type="ECO:0000256" key="1">
    <source>
        <dbReference type="SAM" id="Phobius"/>
    </source>
</evidence>
<evidence type="ECO:0000313" key="3">
    <source>
        <dbReference type="Proteomes" id="UP000005237"/>
    </source>
</evidence>
<sequence>MPLTSLQVFLCPLFPLPRCLPFDFLLSFVGALNLYMYIFGVVKSFSHKYRNSLLRLGMYLAGALLTIPFNILIENAAVLVGMFGRKDQFYIVNKDIQTV</sequence>
<feature type="transmembrane region" description="Helical" evidence="1">
    <location>
        <begin position="20"/>
        <end position="41"/>
    </location>
</feature>
<reference evidence="2" key="2">
    <citation type="submission" date="2022-06" db="UniProtKB">
        <authorList>
            <consortium name="EnsemblMetazoa"/>
        </authorList>
    </citation>
    <scope>IDENTIFICATION</scope>
    <source>
        <strain evidence="2">DF5081</strain>
    </source>
</reference>
<dbReference type="GO" id="GO:0005737">
    <property type="term" value="C:cytoplasm"/>
    <property type="evidence" value="ECO:0007669"/>
    <property type="project" value="TreeGrafter"/>
</dbReference>
<keyword evidence="1" id="KW-0812">Transmembrane</keyword>
<name>A0A8R1DUG9_CAEJA</name>
<protein>
    <submittedName>
        <fullName evidence="2">Uncharacterized protein</fullName>
    </submittedName>
</protein>
<dbReference type="EnsemblMetazoa" id="CJA12325.1">
    <property type="protein sequence ID" value="CJA12325.1"/>
    <property type="gene ID" value="WBGene00131529"/>
</dbReference>
<feature type="transmembrane region" description="Helical" evidence="1">
    <location>
        <begin position="53"/>
        <end position="73"/>
    </location>
</feature>
<keyword evidence="3" id="KW-1185">Reference proteome</keyword>
<dbReference type="PANTHER" id="PTHR16779:SF1">
    <property type="entry name" value="BETA-1,4-MANNOSYLTRANSFERASE EGH"/>
    <property type="match status" value="1"/>
</dbReference>
<dbReference type="InterPro" id="IPR027389">
    <property type="entry name" value="B_mannosylTrfase_Bre-3/Egh"/>
</dbReference>
<dbReference type="AlphaFoldDB" id="A0A8R1DUG9"/>
<keyword evidence="1" id="KW-0472">Membrane</keyword>
<dbReference type="Proteomes" id="UP000005237">
    <property type="component" value="Unassembled WGS sequence"/>
</dbReference>
<dbReference type="GO" id="GO:0019187">
    <property type="term" value="F:beta-1,4-mannosyltransferase activity"/>
    <property type="evidence" value="ECO:0007669"/>
    <property type="project" value="InterPro"/>
</dbReference>
<dbReference type="PANTHER" id="PTHR16779">
    <property type="entry name" value="BETA-1,4-MANNOSYLTRANSFERASE EGH"/>
    <property type="match status" value="1"/>
</dbReference>
<evidence type="ECO:0000313" key="2">
    <source>
        <dbReference type="EnsemblMetazoa" id="CJA12325.1"/>
    </source>
</evidence>